<dbReference type="Proteomes" id="UP000030665">
    <property type="component" value="Unassembled WGS sequence"/>
</dbReference>
<name>A0A077YWP4_TRITR</name>
<dbReference type="PANTHER" id="PTHR11567:SF211">
    <property type="entry name" value="PROSTATIC ACID PHOSPHATASE"/>
    <property type="match status" value="1"/>
</dbReference>
<keyword evidence="4" id="KW-0732">Signal</keyword>
<organism evidence="8 9">
    <name type="scientific">Trichuris trichiura</name>
    <name type="common">Whipworm</name>
    <name type="synonym">Trichocephalus trichiurus</name>
    <dbReference type="NCBI Taxonomy" id="36087"/>
    <lineage>
        <taxon>Eukaryota</taxon>
        <taxon>Metazoa</taxon>
        <taxon>Ecdysozoa</taxon>
        <taxon>Nematoda</taxon>
        <taxon>Enoplea</taxon>
        <taxon>Dorylaimia</taxon>
        <taxon>Trichinellida</taxon>
        <taxon>Trichuridae</taxon>
        <taxon>Trichuris</taxon>
    </lineage>
</organism>
<comment type="catalytic activity">
    <reaction evidence="1">
        <text>a phosphate monoester + H2O = an alcohol + phosphate</text>
        <dbReference type="Rhea" id="RHEA:15017"/>
        <dbReference type="ChEBI" id="CHEBI:15377"/>
        <dbReference type="ChEBI" id="CHEBI:30879"/>
        <dbReference type="ChEBI" id="CHEBI:43474"/>
        <dbReference type="ChEBI" id="CHEBI:67140"/>
        <dbReference type="EC" id="3.1.3.2"/>
    </reaction>
</comment>
<keyword evidence="9" id="KW-1185">Reference proteome</keyword>
<dbReference type="EC" id="3.1.3.2" evidence="3"/>
<dbReference type="PANTHER" id="PTHR11567">
    <property type="entry name" value="ACID PHOSPHATASE-RELATED"/>
    <property type="match status" value="1"/>
</dbReference>
<dbReference type="OrthoDB" id="258392at2759"/>
<evidence type="ECO:0000256" key="4">
    <source>
        <dbReference type="ARBA" id="ARBA00022729"/>
    </source>
</evidence>
<evidence type="ECO:0000313" key="8">
    <source>
        <dbReference type="EMBL" id="CDW52201.1"/>
    </source>
</evidence>
<gene>
    <name evidence="8" type="ORF">TTRE_0000046001</name>
</gene>
<evidence type="ECO:0000256" key="1">
    <source>
        <dbReference type="ARBA" id="ARBA00000032"/>
    </source>
</evidence>
<dbReference type="Pfam" id="PF00328">
    <property type="entry name" value="His_Phos_2"/>
    <property type="match status" value="1"/>
</dbReference>
<accession>A0A077YWP4</accession>
<dbReference type="InterPro" id="IPR050645">
    <property type="entry name" value="Histidine_acid_phosphatase"/>
</dbReference>
<evidence type="ECO:0000256" key="6">
    <source>
        <dbReference type="ARBA" id="ARBA00023157"/>
    </source>
</evidence>
<dbReference type="STRING" id="36087.A0A077YWP4"/>
<dbReference type="SUPFAM" id="SSF53254">
    <property type="entry name" value="Phosphoglycerate mutase-like"/>
    <property type="match status" value="1"/>
</dbReference>
<keyword evidence="5" id="KW-0378">Hydrolase</keyword>
<comment type="similarity">
    <text evidence="2">Belongs to the histidine acid phosphatase family.</text>
</comment>
<dbReference type="InterPro" id="IPR033379">
    <property type="entry name" value="Acid_Pase_AS"/>
</dbReference>
<evidence type="ECO:0000256" key="3">
    <source>
        <dbReference type="ARBA" id="ARBA00012646"/>
    </source>
</evidence>
<keyword evidence="7" id="KW-0325">Glycoprotein</keyword>
<dbReference type="InterPro" id="IPR000560">
    <property type="entry name" value="His_Pase_clade-2"/>
</dbReference>
<evidence type="ECO:0000256" key="5">
    <source>
        <dbReference type="ARBA" id="ARBA00022801"/>
    </source>
</evidence>
<dbReference type="CDD" id="cd07061">
    <property type="entry name" value="HP_HAP_like"/>
    <property type="match status" value="1"/>
</dbReference>
<dbReference type="InterPro" id="IPR029033">
    <property type="entry name" value="His_PPase_superfam"/>
</dbReference>
<evidence type="ECO:0000313" key="9">
    <source>
        <dbReference type="Proteomes" id="UP000030665"/>
    </source>
</evidence>
<reference evidence="8" key="1">
    <citation type="submission" date="2014-01" db="EMBL/GenBank/DDBJ databases">
        <authorList>
            <person name="Aslett M."/>
        </authorList>
    </citation>
    <scope>NUCLEOTIDE SEQUENCE</scope>
</reference>
<dbReference type="EMBL" id="HG805816">
    <property type="protein sequence ID" value="CDW52201.1"/>
    <property type="molecule type" value="Genomic_DNA"/>
</dbReference>
<dbReference type="PROSITE" id="PS00778">
    <property type="entry name" value="HIS_ACID_PHOSPHAT_2"/>
    <property type="match status" value="1"/>
</dbReference>
<dbReference type="GO" id="GO:0003993">
    <property type="term" value="F:acid phosphatase activity"/>
    <property type="evidence" value="ECO:0007669"/>
    <property type="project" value="UniProtKB-EC"/>
</dbReference>
<sequence>MGINFQLYRHGERTPVSTYPNDPYQEDAWPNGFKQLTKVTLLLFRFNFDFACQMGINDFFTITKGCQQQYELGRYLRQRYNGFLDESYNASQIYVRSTDYDRTLASAACHLSGLYPPTGEQVWNSEIQWQPIPVHTVSTHDDYLLKVGHECPAFDPMFKEANDDFVNNLYKEYEAFLEYVKNATGVKQMNAASLKRIATALRLEKNAGFALPEWTRKVWIDPNDGEEKTAFHIVQKLNVPLTTSLSYLPEQSRIHSGHLVGTIVNNMKLKVADQTTTPTKMFMYSAHDATLVSLMNALNISDGNVPPFAACLFIELHTTSIGSYAVRIVYLTDVSKEPVVLSIPQCSSWCPLEKFQKLVHNVAYYNDEQRSTECSLQ</sequence>
<evidence type="ECO:0000256" key="7">
    <source>
        <dbReference type="ARBA" id="ARBA00023180"/>
    </source>
</evidence>
<dbReference type="Gene3D" id="3.40.50.1240">
    <property type="entry name" value="Phosphoglycerate mutase-like"/>
    <property type="match status" value="1"/>
</dbReference>
<reference evidence="8" key="2">
    <citation type="submission" date="2014-03" db="EMBL/GenBank/DDBJ databases">
        <title>The whipworm genome and dual-species transcriptomics of an intimate host-pathogen interaction.</title>
        <authorList>
            <person name="Foth B.J."/>
            <person name="Tsai I.J."/>
            <person name="Reid A.J."/>
            <person name="Bancroft A.J."/>
            <person name="Nichol S."/>
            <person name="Tracey A."/>
            <person name="Holroyd N."/>
            <person name="Cotton J.A."/>
            <person name="Stanley E.J."/>
            <person name="Zarowiecki M."/>
            <person name="Liu J.Z."/>
            <person name="Huckvale T."/>
            <person name="Cooper P.J."/>
            <person name="Grencis R.K."/>
            <person name="Berriman M."/>
        </authorList>
    </citation>
    <scope>NUCLEOTIDE SEQUENCE [LARGE SCALE GENOMIC DNA]</scope>
</reference>
<evidence type="ECO:0000256" key="2">
    <source>
        <dbReference type="ARBA" id="ARBA00005375"/>
    </source>
</evidence>
<protein>
    <recommendedName>
        <fullName evidence="3">acid phosphatase</fullName>
        <ecNumber evidence="3">3.1.3.2</ecNumber>
    </recommendedName>
</protein>
<proteinExistence type="inferred from homology"/>
<dbReference type="AlphaFoldDB" id="A0A077YWP4"/>
<keyword evidence="6" id="KW-1015">Disulfide bond</keyword>